<evidence type="ECO:0000313" key="2">
    <source>
        <dbReference type="EMBL" id="WZC47801.1"/>
    </source>
</evidence>
<dbReference type="InterPro" id="IPR011990">
    <property type="entry name" value="TPR-like_helical_dom_sf"/>
</dbReference>
<dbReference type="SUPFAM" id="SSF48452">
    <property type="entry name" value="TPR-like"/>
    <property type="match status" value="1"/>
</dbReference>
<dbReference type="InterPro" id="IPR026634">
    <property type="entry name" value="TPST-like"/>
</dbReference>
<accession>A0ABZ2V1L4</accession>
<dbReference type="InterPro" id="IPR027417">
    <property type="entry name" value="P-loop_NTPase"/>
</dbReference>
<dbReference type="SUPFAM" id="SSF52540">
    <property type="entry name" value="P-loop containing nucleoside triphosphate hydrolases"/>
    <property type="match status" value="1"/>
</dbReference>
<proteinExistence type="predicted"/>
<keyword evidence="1" id="KW-0808">Transferase</keyword>
<sequence>MSSTKHPATTQTCYSSEKLVCLAADVPEGIGIFKQHINNDVTDIVAADEVAKILTKCGQYAQAIEYYLYSLEQKPDCSVRLELLAAAHERTGDYIAAVIARQAIIRVNPRCRAAYHNLARLLIRQGRSDDALKVFQELQEVCKDLVGALLGRVVVHRALGQTPTATSLLRDVLSIDPENIDALDALAELSGSPSEKRRLTNKMEELWNDKYTSPDAKIVLGYGLGRIAEEESEHSLAMTYFKKTNLLQIAQCGLDNHSHMDDYVKETIEVFGSKKMAISEIADQGQMTPIFILGMPRSGTTLVEQIFSKHSEVCAGGEQTHMFDLVEQIMRRAKSEETSYPRCLMSYGSDEFSSIGKTFINRAGRTASARAFTDKLPHNFLNIGLIALTLPQARIIHVRRNPLDTCLSIFKNNFSTFHSYARDLRALGKYYRAYQQLMDFWTTRFPARLHLIEYEELVKRPMEVVSNALRFCGLEWEDQCLHYANSPRMARTLSVNQVRQPLNGNSVGIWRNYKQQLVALIDELPDK</sequence>
<protein>
    <submittedName>
        <fullName evidence="2">Sulfotransferase</fullName>
    </submittedName>
</protein>
<dbReference type="Gene3D" id="3.40.50.300">
    <property type="entry name" value="P-loop containing nucleotide triphosphate hydrolases"/>
    <property type="match status" value="1"/>
</dbReference>
<dbReference type="PANTHER" id="PTHR12788">
    <property type="entry name" value="PROTEIN-TYROSINE SULFOTRANSFERASE 2"/>
    <property type="match status" value="1"/>
</dbReference>
<keyword evidence="3" id="KW-1185">Reference proteome</keyword>
<dbReference type="Proteomes" id="UP001440612">
    <property type="component" value="Chromosome"/>
</dbReference>
<dbReference type="InterPro" id="IPR019734">
    <property type="entry name" value="TPR_rpt"/>
</dbReference>
<dbReference type="RefSeq" id="WP_341365921.1">
    <property type="nucleotide sequence ID" value="NZ_CP150951.2"/>
</dbReference>
<dbReference type="SMART" id="SM00028">
    <property type="entry name" value="TPR"/>
    <property type="match status" value="4"/>
</dbReference>
<evidence type="ECO:0000313" key="3">
    <source>
        <dbReference type="Proteomes" id="UP001440612"/>
    </source>
</evidence>
<organism evidence="2 3">
    <name type="scientific">Yoonia phaeophyticola</name>
    <dbReference type="NCBI Taxonomy" id="3137369"/>
    <lineage>
        <taxon>Bacteria</taxon>
        <taxon>Pseudomonadati</taxon>
        <taxon>Pseudomonadota</taxon>
        <taxon>Alphaproteobacteria</taxon>
        <taxon>Rhodobacterales</taxon>
        <taxon>Paracoccaceae</taxon>
        <taxon>Yoonia</taxon>
    </lineage>
</organism>
<gene>
    <name evidence="2" type="ORF">AABB29_12945</name>
</gene>
<dbReference type="Pfam" id="PF13176">
    <property type="entry name" value="TPR_7"/>
    <property type="match status" value="1"/>
</dbReference>
<evidence type="ECO:0000256" key="1">
    <source>
        <dbReference type="ARBA" id="ARBA00022679"/>
    </source>
</evidence>
<dbReference type="EMBL" id="CP150951">
    <property type="protein sequence ID" value="WZC47801.1"/>
    <property type="molecule type" value="Genomic_DNA"/>
</dbReference>
<name>A0ABZ2V1L4_9RHOB</name>
<dbReference type="Pfam" id="PF13469">
    <property type="entry name" value="Sulfotransfer_3"/>
    <property type="match status" value="1"/>
</dbReference>
<dbReference type="Gene3D" id="1.25.40.10">
    <property type="entry name" value="Tetratricopeptide repeat domain"/>
    <property type="match status" value="1"/>
</dbReference>
<reference evidence="3" key="1">
    <citation type="submission" date="2024-04" db="EMBL/GenBank/DDBJ databases">
        <title>Phylogenomic analyses of a clade within the roseobacter group suggest taxonomic reassignments of species of the genera Aestuariivita, Citreicella, Loktanella, Nautella, Pelagibaca, Ruegeria, Thalassobius, Thiobacimonas and Tropicibacter, and the proposal o.</title>
        <authorList>
            <person name="Jeon C.O."/>
        </authorList>
    </citation>
    <scope>NUCLEOTIDE SEQUENCE [LARGE SCALE GENOMIC DNA]</scope>
    <source>
        <strain evidence="3">BS5-3</strain>
    </source>
</reference>
<dbReference type="PANTHER" id="PTHR12788:SF10">
    <property type="entry name" value="PROTEIN-TYROSINE SULFOTRANSFERASE"/>
    <property type="match status" value="1"/>
</dbReference>